<comment type="caution">
    <text evidence="1">The sequence shown here is derived from an EMBL/GenBank/DDBJ whole genome shotgun (WGS) entry which is preliminary data.</text>
</comment>
<dbReference type="RefSeq" id="WP_160805755.1">
    <property type="nucleotide sequence ID" value="NZ_WVTI01000002.1"/>
</dbReference>
<dbReference type="Proteomes" id="UP000439965">
    <property type="component" value="Unassembled WGS sequence"/>
</dbReference>
<name>A0A6I4XHM0_ENTGA</name>
<reference evidence="1 2" key="1">
    <citation type="submission" date="2019-04" db="EMBL/GenBank/DDBJ databases">
        <title>Step-wise assembly of the neonatal virome modulated by breast feeding.</title>
        <authorList>
            <person name="Liang G."/>
            <person name="Bushman F."/>
        </authorList>
    </citation>
    <scope>NUCLEOTIDE SEQUENCE [LARGE SCALE GENOMIC DNA]</scope>
    <source>
        <strain evidence="1 2">E3404</strain>
    </source>
</reference>
<evidence type="ECO:0000313" key="2">
    <source>
        <dbReference type="Proteomes" id="UP000439965"/>
    </source>
</evidence>
<evidence type="ECO:0000313" key="1">
    <source>
        <dbReference type="EMBL" id="MXS25271.1"/>
    </source>
</evidence>
<dbReference type="EMBL" id="WVTI01000002">
    <property type="protein sequence ID" value="MXS25271.1"/>
    <property type="molecule type" value="Genomic_DNA"/>
</dbReference>
<proteinExistence type="predicted"/>
<organism evidence="1 2">
    <name type="scientific">Enterococcus gallinarum</name>
    <dbReference type="NCBI Taxonomy" id="1353"/>
    <lineage>
        <taxon>Bacteria</taxon>
        <taxon>Bacillati</taxon>
        <taxon>Bacillota</taxon>
        <taxon>Bacilli</taxon>
        <taxon>Lactobacillales</taxon>
        <taxon>Enterococcaceae</taxon>
        <taxon>Enterococcus</taxon>
    </lineage>
</organism>
<gene>
    <name evidence="1" type="ORF">GTI89_04155</name>
</gene>
<dbReference type="AlphaFoldDB" id="A0A6I4XHM0"/>
<sequence length="80" mass="9350">MDEKYLRHLILGTVEHEQYLTDAYYCGRIAPPSIIQTLKQKLCRHKFSLWCTNYGVQDAVLINQRICVKCGKEEVSYPTK</sequence>
<protein>
    <submittedName>
        <fullName evidence="1">Uncharacterized protein</fullName>
    </submittedName>
</protein>
<accession>A0A6I4XHM0</accession>